<dbReference type="EC" id="2.4.1.1" evidence="10"/>
<feature type="modified residue" description="N6-(pyridoxal phosphate)lysine" evidence="9">
    <location>
        <position position="728"/>
    </location>
</feature>
<comment type="function">
    <text evidence="10">Allosteric enzyme that catalyzes the rate-limiting step in glycogen catabolism, the phosphorolytic cleavage of glycogen to produce glucose-1-phosphate, and plays a central role in maintaining cellular and organismal glucose homeostasis.</text>
</comment>
<keyword evidence="5 10" id="KW-0328">Glycosyltransferase</keyword>
<dbReference type="FunFam" id="3.40.50.2000:FF:000002">
    <property type="entry name" value="Alpha-1,4 glucan phosphorylase"/>
    <property type="match status" value="1"/>
</dbReference>
<evidence type="ECO:0000256" key="3">
    <source>
        <dbReference type="ARBA" id="ARBA00006047"/>
    </source>
</evidence>
<comment type="cofactor">
    <cofactor evidence="2 10">
        <name>pyridoxal 5'-phosphate</name>
        <dbReference type="ChEBI" id="CHEBI:597326"/>
    </cofactor>
</comment>
<dbReference type="GO" id="GO:0005980">
    <property type="term" value="P:glycogen catabolic process"/>
    <property type="evidence" value="ECO:0007669"/>
    <property type="project" value="TreeGrafter"/>
</dbReference>
<evidence type="ECO:0000256" key="10">
    <source>
        <dbReference type="RuleBase" id="RU000587"/>
    </source>
</evidence>
<evidence type="ECO:0000256" key="5">
    <source>
        <dbReference type="ARBA" id="ARBA00022676"/>
    </source>
</evidence>
<proteinExistence type="inferred from homology"/>
<dbReference type="PANTHER" id="PTHR11468">
    <property type="entry name" value="GLYCOGEN PHOSPHORYLASE"/>
    <property type="match status" value="1"/>
</dbReference>
<dbReference type="EMBL" id="JANCYU010000060">
    <property type="protein sequence ID" value="KAK4528126.1"/>
    <property type="molecule type" value="Genomic_DNA"/>
</dbReference>
<dbReference type="Pfam" id="PF00343">
    <property type="entry name" value="Phosphorylase"/>
    <property type="match status" value="1"/>
</dbReference>
<dbReference type="GO" id="GO:0030170">
    <property type="term" value="F:pyridoxal phosphate binding"/>
    <property type="evidence" value="ECO:0007669"/>
    <property type="project" value="InterPro"/>
</dbReference>
<evidence type="ECO:0000313" key="12">
    <source>
        <dbReference type="Proteomes" id="UP001300502"/>
    </source>
</evidence>
<evidence type="ECO:0000313" key="11">
    <source>
        <dbReference type="EMBL" id="KAK4528126.1"/>
    </source>
</evidence>
<accession>A0AAV9IM53</accession>
<reference evidence="11 12" key="1">
    <citation type="submission" date="2022-07" db="EMBL/GenBank/DDBJ databases">
        <title>Genome-wide signatures of adaptation to extreme environments.</title>
        <authorList>
            <person name="Cho C.H."/>
            <person name="Yoon H.S."/>
        </authorList>
    </citation>
    <scope>NUCLEOTIDE SEQUENCE [LARGE SCALE GENOMIC DNA]</scope>
    <source>
        <strain evidence="11 12">108.79 E11</strain>
    </source>
</reference>
<evidence type="ECO:0000256" key="7">
    <source>
        <dbReference type="ARBA" id="ARBA00022898"/>
    </source>
</evidence>
<dbReference type="PIRSF" id="PIRSF000460">
    <property type="entry name" value="Pprylas_GlgP"/>
    <property type="match status" value="1"/>
</dbReference>
<evidence type="ECO:0000256" key="2">
    <source>
        <dbReference type="ARBA" id="ARBA00001933"/>
    </source>
</evidence>
<dbReference type="PROSITE" id="PS00102">
    <property type="entry name" value="PHOSPHORYLASE"/>
    <property type="match status" value="1"/>
</dbReference>
<comment type="similarity">
    <text evidence="3 10">Belongs to the glycogen phosphorylase family.</text>
</comment>
<keyword evidence="4" id="KW-0021">Allosteric enzyme</keyword>
<dbReference type="InterPro" id="IPR035090">
    <property type="entry name" value="Pyridoxal_P_attach_site"/>
</dbReference>
<keyword evidence="8 10" id="KW-0119">Carbohydrate metabolism</keyword>
<name>A0AAV9IM53_9RHOD</name>
<comment type="catalytic activity">
    <reaction evidence="1 10">
        <text>[(1-&gt;4)-alpha-D-glucosyl](n) + phosphate = [(1-&gt;4)-alpha-D-glucosyl](n-1) + alpha-D-glucose 1-phosphate</text>
        <dbReference type="Rhea" id="RHEA:41732"/>
        <dbReference type="Rhea" id="RHEA-COMP:9584"/>
        <dbReference type="Rhea" id="RHEA-COMP:9586"/>
        <dbReference type="ChEBI" id="CHEBI:15444"/>
        <dbReference type="ChEBI" id="CHEBI:43474"/>
        <dbReference type="ChEBI" id="CHEBI:58601"/>
        <dbReference type="EC" id="2.4.1.1"/>
    </reaction>
</comment>
<sequence length="884" mass="101584">MDKNKRTLSFQDLANKTVSPAESRYLVHHAVSGTTSPQDWRKAIDEYDDQQQSRRRELLYSLMSQYLSRDVASIERYIVDHVEHTLARTRFNFDKFDAYLATALSVRDRLIESWNDTQQYFTEAGVKRAYYLSMEFLMGRQLQNALINLGIHDQYREALKELGFDLEVLEEEEPEPGLGNGGLGRLAACYMDSLATLNYPVWGYGIRYQYGMFEQKIKDGNQVEIPDFWLAKGNPWEMQRLDVTYPVQFYGNVNVVNNKDGKLQVYWQGGQVVRAIAYDIPVPGFDTYNVLNLRLWSSSPPEEFDLEAFNRGDYYSSIGEKQLAEKLTSVLYPNDSTEAGKELRLKQQYFFVSATLQDILRRFQKLQLPIQQLVNKAAIQLNDTHPTIAIPELMRLLVDDRGLGWEEAWELTVQIFSYTNHTVLPEALEKWPVPMMERLLPRHMQIIYEINKRHLEVVAQMFPGDEQIRESVSLIEEGYPKMIRMASLAVVGSHRVNGVAALHSQLVKKQLFPYFAAMTPDKFLNITNGVTPRRWIMVANPALAAVFTRWLESDDWITDTRMLSQLEQFQENDDFIREIEEAKTKNKQRLALKISQLFGINVDTDALFDIQVKRIHEYKRQLLNILGVIYRYLWIKQLDAEQIKTVVPRVVVFAGKAAASYAQAKRIIRLINGVASVVNNDTSIDNRLKVFFLPNYNVSLAEEIIPASDISQHISTAGMEASGTSNMKFVMNGGLILGTMDGANIEILEHIGKENIFIFGLNADQVEEARKSNPPTQLDSRLEQVKATIANGTFCNPKVAEPILSCLVPQNDYYMICRDFPAYLEAQNMVDEAFKDKRGWIKKTIQSMARMYYFSSDRAVEEYAQKIWNIEPAPFIPSTISFKE</sequence>
<evidence type="ECO:0000256" key="6">
    <source>
        <dbReference type="ARBA" id="ARBA00022679"/>
    </source>
</evidence>
<evidence type="ECO:0000256" key="1">
    <source>
        <dbReference type="ARBA" id="ARBA00001275"/>
    </source>
</evidence>
<dbReference type="InterPro" id="IPR000811">
    <property type="entry name" value="Glyco_trans_35"/>
</dbReference>
<evidence type="ECO:0000256" key="4">
    <source>
        <dbReference type="ARBA" id="ARBA00022533"/>
    </source>
</evidence>
<dbReference type="NCBIfam" id="TIGR02093">
    <property type="entry name" value="P_ylase"/>
    <property type="match status" value="1"/>
</dbReference>
<dbReference type="SUPFAM" id="SSF53756">
    <property type="entry name" value="UDP-Glycosyltransferase/glycogen phosphorylase"/>
    <property type="match status" value="1"/>
</dbReference>
<gene>
    <name evidence="11" type="ORF">GAYE_SCF51G6060</name>
</gene>
<evidence type="ECO:0000256" key="8">
    <source>
        <dbReference type="ARBA" id="ARBA00023277"/>
    </source>
</evidence>
<dbReference type="GO" id="GO:0005737">
    <property type="term" value="C:cytoplasm"/>
    <property type="evidence" value="ECO:0007669"/>
    <property type="project" value="TreeGrafter"/>
</dbReference>
<dbReference type="GO" id="GO:0008184">
    <property type="term" value="F:glycogen phosphorylase activity"/>
    <property type="evidence" value="ECO:0007669"/>
    <property type="project" value="InterPro"/>
</dbReference>
<dbReference type="PANTHER" id="PTHR11468:SF3">
    <property type="entry name" value="GLYCOGEN PHOSPHORYLASE, LIVER FORM"/>
    <property type="match status" value="1"/>
</dbReference>
<dbReference type="InterPro" id="IPR011833">
    <property type="entry name" value="Glycg_phsphrylas"/>
</dbReference>
<dbReference type="Proteomes" id="UP001300502">
    <property type="component" value="Unassembled WGS sequence"/>
</dbReference>
<evidence type="ECO:0000256" key="9">
    <source>
        <dbReference type="PIRSR" id="PIRSR000460-1"/>
    </source>
</evidence>
<keyword evidence="12" id="KW-1185">Reference proteome</keyword>
<protein>
    <recommendedName>
        <fullName evidence="10">Alpha-1,4 glucan phosphorylase</fullName>
        <ecNumber evidence="10">2.4.1.1</ecNumber>
    </recommendedName>
</protein>
<comment type="caution">
    <text evidence="11">The sequence shown here is derived from an EMBL/GenBank/DDBJ whole genome shotgun (WGS) entry which is preliminary data.</text>
</comment>
<dbReference type="FunFam" id="3.40.50.2000:FF:000003">
    <property type="entry name" value="Alpha-1,4 glucan phosphorylase"/>
    <property type="match status" value="1"/>
</dbReference>
<keyword evidence="7 9" id="KW-0663">Pyridoxal phosphate</keyword>
<dbReference type="Gene3D" id="3.40.50.2000">
    <property type="entry name" value="Glycogen Phosphorylase B"/>
    <property type="match status" value="2"/>
</dbReference>
<keyword evidence="6 10" id="KW-0808">Transferase</keyword>
<dbReference type="CDD" id="cd04300">
    <property type="entry name" value="GT35_Glycogen_Phosphorylase"/>
    <property type="match status" value="1"/>
</dbReference>
<dbReference type="AlphaFoldDB" id="A0AAV9IM53"/>
<organism evidence="11 12">
    <name type="scientific">Galdieria yellowstonensis</name>
    <dbReference type="NCBI Taxonomy" id="3028027"/>
    <lineage>
        <taxon>Eukaryota</taxon>
        <taxon>Rhodophyta</taxon>
        <taxon>Bangiophyceae</taxon>
        <taxon>Galdieriales</taxon>
        <taxon>Galdieriaceae</taxon>
        <taxon>Galdieria</taxon>
    </lineage>
</organism>